<dbReference type="InterPro" id="IPR017972">
    <property type="entry name" value="Cyt_P450_CS"/>
</dbReference>
<evidence type="ECO:0000256" key="6">
    <source>
        <dbReference type="ARBA" id="ARBA00023033"/>
    </source>
</evidence>
<keyword evidence="9" id="KW-0472">Membrane</keyword>
<gene>
    <name evidence="10" type="ORF">OHC33_003748</name>
</gene>
<dbReference type="InterPro" id="IPR002401">
    <property type="entry name" value="Cyt_P450_E_grp-I"/>
</dbReference>
<dbReference type="GO" id="GO:0016705">
    <property type="term" value="F:oxidoreductase activity, acting on paired donors, with incorporation or reduction of molecular oxygen"/>
    <property type="evidence" value="ECO:0007669"/>
    <property type="project" value="InterPro"/>
</dbReference>
<dbReference type="InterPro" id="IPR050121">
    <property type="entry name" value="Cytochrome_P450_monoxygenase"/>
</dbReference>
<evidence type="ECO:0000256" key="9">
    <source>
        <dbReference type="SAM" id="Phobius"/>
    </source>
</evidence>
<evidence type="ECO:0008006" key="12">
    <source>
        <dbReference type="Google" id="ProtNLM"/>
    </source>
</evidence>
<reference evidence="10 11" key="1">
    <citation type="submission" date="2022-12" db="EMBL/GenBank/DDBJ databases">
        <title>Genomic features and morphological characterization of a novel Knufia sp. strain isolated from spacecraft assembly facility.</title>
        <authorList>
            <person name="Teixeira M."/>
            <person name="Chander A.M."/>
            <person name="Stajich J.E."/>
            <person name="Venkateswaran K."/>
        </authorList>
    </citation>
    <scope>NUCLEOTIDE SEQUENCE [LARGE SCALE GENOMIC DNA]</scope>
    <source>
        <strain evidence="10 11">FJI-L2-BK-P2</strain>
    </source>
</reference>
<dbReference type="FunFam" id="1.10.630.10:FF:000050">
    <property type="entry name" value="Cytochrome P450 monooxygenase"/>
    <property type="match status" value="1"/>
</dbReference>
<dbReference type="PROSITE" id="PS00086">
    <property type="entry name" value="CYTOCHROME_P450"/>
    <property type="match status" value="1"/>
</dbReference>
<feature type="transmembrane region" description="Helical" evidence="9">
    <location>
        <begin position="309"/>
        <end position="336"/>
    </location>
</feature>
<evidence type="ECO:0000256" key="2">
    <source>
        <dbReference type="ARBA" id="ARBA00010617"/>
    </source>
</evidence>
<evidence type="ECO:0000313" key="11">
    <source>
        <dbReference type="Proteomes" id="UP001316803"/>
    </source>
</evidence>
<keyword evidence="5 7" id="KW-0408">Iron</keyword>
<dbReference type="PRINTS" id="PR00463">
    <property type="entry name" value="EP450I"/>
</dbReference>
<evidence type="ECO:0000256" key="7">
    <source>
        <dbReference type="PIRSR" id="PIRSR602401-1"/>
    </source>
</evidence>
<dbReference type="GO" id="GO:0020037">
    <property type="term" value="F:heme binding"/>
    <property type="evidence" value="ECO:0007669"/>
    <property type="project" value="InterPro"/>
</dbReference>
<proteinExistence type="inferred from homology"/>
<evidence type="ECO:0000256" key="5">
    <source>
        <dbReference type="ARBA" id="ARBA00023004"/>
    </source>
</evidence>
<evidence type="ECO:0000256" key="8">
    <source>
        <dbReference type="RuleBase" id="RU000461"/>
    </source>
</evidence>
<dbReference type="Gene3D" id="1.10.630.10">
    <property type="entry name" value="Cytochrome P450"/>
    <property type="match status" value="1"/>
</dbReference>
<comment type="cofactor">
    <cofactor evidence="1 7">
        <name>heme</name>
        <dbReference type="ChEBI" id="CHEBI:30413"/>
    </cofactor>
</comment>
<feature type="transmembrane region" description="Helical" evidence="9">
    <location>
        <begin position="12"/>
        <end position="30"/>
    </location>
</feature>
<comment type="caution">
    <text evidence="10">The sequence shown here is derived from an EMBL/GenBank/DDBJ whole genome shotgun (WGS) entry which is preliminary data.</text>
</comment>
<dbReference type="InterPro" id="IPR036396">
    <property type="entry name" value="Cyt_P450_sf"/>
</dbReference>
<keyword evidence="9" id="KW-0812">Transmembrane</keyword>
<comment type="similarity">
    <text evidence="2 8">Belongs to the cytochrome P450 family.</text>
</comment>
<protein>
    <recommendedName>
        <fullName evidence="12">Cytochrome P450</fullName>
    </recommendedName>
</protein>
<dbReference type="EMBL" id="JAKLMC020000007">
    <property type="protein sequence ID" value="KAK5955069.1"/>
    <property type="molecule type" value="Genomic_DNA"/>
</dbReference>
<evidence type="ECO:0000256" key="4">
    <source>
        <dbReference type="ARBA" id="ARBA00023002"/>
    </source>
</evidence>
<dbReference type="AlphaFoldDB" id="A0AAN8I6V1"/>
<keyword evidence="7 8" id="KW-0349">Heme</keyword>
<keyword evidence="9" id="KW-1133">Transmembrane helix</keyword>
<dbReference type="SUPFAM" id="SSF48264">
    <property type="entry name" value="Cytochrome P450"/>
    <property type="match status" value="1"/>
</dbReference>
<evidence type="ECO:0000256" key="1">
    <source>
        <dbReference type="ARBA" id="ARBA00001971"/>
    </source>
</evidence>
<dbReference type="CDD" id="cd11060">
    <property type="entry name" value="CYP57A1-like"/>
    <property type="match status" value="1"/>
</dbReference>
<keyword evidence="11" id="KW-1185">Reference proteome</keyword>
<dbReference type="Proteomes" id="UP001316803">
    <property type="component" value="Unassembled WGS sequence"/>
</dbReference>
<dbReference type="PANTHER" id="PTHR24305">
    <property type="entry name" value="CYTOCHROME P450"/>
    <property type="match status" value="1"/>
</dbReference>
<feature type="binding site" description="axial binding residue" evidence="7">
    <location>
        <position position="475"/>
    </location>
    <ligand>
        <name>heme</name>
        <dbReference type="ChEBI" id="CHEBI:30413"/>
    </ligand>
    <ligandPart>
        <name>Fe</name>
        <dbReference type="ChEBI" id="CHEBI:18248"/>
    </ligandPart>
</feature>
<dbReference type="Pfam" id="PF00067">
    <property type="entry name" value="p450"/>
    <property type="match status" value="1"/>
</dbReference>
<name>A0AAN8I6V1_9EURO</name>
<accession>A0AAN8I6V1</accession>
<dbReference type="PANTHER" id="PTHR24305:SF232">
    <property type="entry name" value="P450, PUTATIVE (EUROFUNG)-RELATED"/>
    <property type="match status" value="1"/>
</dbReference>
<organism evidence="10 11">
    <name type="scientific">Knufia fluminis</name>
    <dbReference type="NCBI Taxonomy" id="191047"/>
    <lineage>
        <taxon>Eukaryota</taxon>
        <taxon>Fungi</taxon>
        <taxon>Dikarya</taxon>
        <taxon>Ascomycota</taxon>
        <taxon>Pezizomycotina</taxon>
        <taxon>Eurotiomycetes</taxon>
        <taxon>Chaetothyriomycetidae</taxon>
        <taxon>Chaetothyriales</taxon>
        <taxon>Trichomeriaceae</taxon>
        <taxon>Knufia</taxon>
    </lineage>
</organism>
<evidence type="ECO:0000256" key="3">
    <source>
        <dbReference type="ARBA" id="ARBA00022723"/>
    </source>
</evidence>
<dbReference type="InterPro" id="IPR001128">
    <property type="entry name" value="Cyt_P450"/>
</dbReference>
<keyword evidence="4 8" id="KW-0560">Oxidoreductase</keyword>
<keyword evidence="3 7" id="KW-0479">Metal-binding</keyword>
<evidence type="ECO:0000313" key="10">
    <source>
        <dbReference type="EMBL" id="KAK5955069.1"/>
    </source>
</evidence>
<sequence length="542" mass="61022">MLESILSTVGHYWHLVLPVFAIAYLASNYFNKGLHRYPGPALARVSDVWRFVDVWNRRPDITHVKLHRRHGDIVRLGPNTLSFSDPAAIKTIYGLNKGFVKSGFYPPQQAVSQGKRLPSLFSTTDESYHANLRRSVNSAFSMSALVQYEPLVNEVIELFLERTREVYAASGKVCDFALWLQYFAFDVIGQITYSKQHGFVDKNEDVDGMIAYLGRLFSYVAPIGQMPFLDLLVLKNPIVLTLDKLGFKPFAFPITNFAKARMSERMSEISHDKGEKVPSGAATPGRGDLLSMFLKAQAQRPDFMTDQRVLTMAVSMAFAGSETTAISLAAVFYFLVKHPSCYKKLQDELDGALREGRVGKAENALITWTESQTLPYLDAVIKESFRLHPAAGLPLERITPSGGITIGKGHIPGGTIVGCSAWVIHRHEPTFCPSQAPEKYPIDDFIPERWLDASTEQRKEMEATMFQFGAGSRTCIGKNISLLEVYKLVPNFLTRFNVELDDPSKEWKLHNAWFVKQLNFNVKFSERQQVARERSDSGKFVT</sequence>
<dbReference type="GO" id="GO:0004497">
    <property type="term" value="F:monooxygenase activity"/>
    <property type="evidence" value="ECO:0007669"/>
    <property type="project" value="UniProtKB-KW"/>
</dbReference>
<dbReference type="PRINTS" id="PR00385">
    <property type="entry name" value="P450"/>
</dbReference>
<keyword evidence="6 8" id="KW-0503">Monooxygenase</keyword>
<dbReference type="GO" id="GO:0005506">
    <property type="term" value="F:iron ion binding"/>
    <property type="evidence" value="ECO:0007669"/>
    <property type="project" value="InterPro"/>
</dbReference>